<protein>
    <recommendedName>
        <fullName evidence="4">PPPDE domain-containing protein</fullName>
    </recommendedName>
</protein>
<dbReference type="GO" id="GO:0006508">
    <property type="term" value="P:proteolysis"/>
    <property type="evidence" value="ECO:0007669"/>
    <property type="project" value="UniProtKB-KW"/>
</dbReference>
<evidence type="ECO:0000256" key="2">
    <source>
        <dbReference type="ARBA" id="ARBA00022670"/>
    </source>
</evidence>
<dbReference type="Gene3D" id="3.90.1720.30">
    <property type="entry name" value="PPPDE domains"/>
    <property type="match status" value="1"/>
</dbReference>
<name>A0A7R9GDD3_9CRUS</name>
<dbReference type="AlphaFoldDB" id="A0A7R9GDD3"/>
<evidence type="ECO:0000259" key="4">
    <source>
        <dbReference type="PROSITE" id="PS51858"/>
    </source>
</evidence>
<reference evidence="5" key="1">
    <citation type="submission" date="2020-11" db="EMBL/GenBank/DDBJ databases">
        <authorList>
            <person name="Tran Van P."/>
        </authorList>
    </citation>
    <scope>NUCLEOTIDE SEQUENCE</scope>
</reference>
<dbReference type="SMART" id="SM01179">
    <property type="entry name" value="DUF862"/>
    <property type="match status" value="1"/>
</dbReference>
<dbReference type="InterPro" id="IPR008580">
    <property type="entry name" value="PPPDE_dom"/>
</dbReference>
<dbReference type="PANTHER" id="PTHR12378">
    <property type="entry name" value="DESUMOYLATING ISOPEPTIDASE"/>
    <property type="match status" value="1"/>
</dbReference>
<evidence type="ECO:0000313" key="5">
    <source>
        <dbReference type="EMBL" id="CAD7276905.1"/>
    </source>
</evidence>
<organism evidence="5">
    <name type="scientific">Notodromas monacha</name>
    <dbReference type="NCBI Taxonomy" id="399045"/>
    <lineage>
        <taxon>Eukaryota</taxon>
        <taxon>Metazoa</taxon>
        <taxon>Ecdysozoa</taxon>
        <taxon>Arthropoda</taxon>
        <taxon>Crustacea</taxon>
        <taxon>Oligostraca</taxon>
        <taxon>Ostracoda</taxon>
        <taxon>Podocopa</taxon>
        <taxon>Podocopida</taxon>
        <taxon>Cypridocopina</taxon>
        <taxon>Cypridoidea</taxon>
        <taxon>Cyprididae</taxon>
        <taxon>Notodromas</taxon>
    </lineage>
</organism>
<dbReference type="InterPro" id="IPR042266">
    <property type="entry name" value="PPPDE_sf"/>
</dbReference>
<sequence length="236" mass="25540">MALRPDDVHLVQLYIYDISKGMSKILSRALIGKQVDGIWHTGVVVYGREYFFGAHGISTCDPGGTILGEPNEIEILGETQIPQDVFQEFLTELESERFRGSKYHLLHHNCNTFSNELSEFLVGVSIPAHIIDLPQEILSTPIGATIVSLVERIGPVPTSFHPGCTVGASSSASPQVENTVSNVSLDSVAVRDTTVVTKDEEQQRVVSVVEGAASAGVVEESVDVAGKPKLETDNPW</sequence>
<dbReference type="Pfam" id="PF05903">
    <property type="entry name" value="Peptidase_C97"/>
    <property type="match status" value="1"/>
</dbReference>
<dbReference type="OrthoDB" id="6378303at2759"/>
<dbReference type="Proteomes" id="UP000678499">
    <property type="component" value="Unassembled WGS sequence"/>
</dbReference>
<dbReference type="PANTHER" id="PTHR12378:SF7">
    <property type="entry name" value="DESUMOYLATING ISOPEPTIDASE 1"/>
    <property type="match status" value="1"/>
</dbReference>
<gene>
    <name evidence="5" type="ORF">NMOB1V02_LOCUS4653</name>
</gene>
<proteinExistence type="inferred from homology"/>
<keyword evidence="6" id="KW-1185">Reference proteome</keyword>
<dbReference type="GO" id="GO:0070646">
    <property type="term" value="P:protein modification by small protein removal"/>
    <property type="evidence" value="ECO:0007669"/>
    <property type="project" value="TreeGrafter"/>
</dbReference>
<comment type="similarity">
    <text evidence="1">Belongs to the DeSI family.</text>
</comment>
<feature type="domain" description="PPPDE" evidence="4">
    <location>
        <begin position="9"/>
        <end position="151"/>
    </location>
</feature>
<dbReference type="EMBL" id="CAJPEX010000746">
    <property type="protein sequence ID" value="CAG0917057.1"/>
    <property type="molecule type" value="Genomic_DNA"/>
</dbReference>
<keyword evidence="3" id="KW-0378">Hydrolase</keyword>
<evidence type="ECO:0000256" key="1">
    <source>
        <dbReference type="ARBA" id="ARBA00008140"/>
    </source>
</evidence>
<evidence type="ECO:0000313" key="6">
    <source>
        <dbReference type="Proteomes" id="UP000678499"/>
    </source>
</evidence>
<dbReference type="GO" id="GO:0008233">
    <property type="term" value="F:peptidase activity"/>
    <property type="evidence" value="ECO:0007669"/>
    <property type="project" value="UniProtKB-KW"/>
</dbReference>
<accession>A0A7R9GDD3</accession>
<keyword evidence="2" id="KW-0645">Protease</keyword>
<dbReference type="EMBL" id="OA882783">
    <property type="protein sequence ID" value="CAD7276905.1"/>
    <property type="molecule type" value="Genomic_DNA"/>
</dbReference>
<evidence type="ECO:0000256" key="3">
    <source>
        <dbReference type="ARBA" id="ARBA00022801"/>
    </source>
</evidence>
<dbReference type="PROSITE" id="PS51858">
    <property type="entry name" value="PPPDE"/>
    <property type="match status" value="1"/>
</dbReference>